<dbReference type="AlphaFoldDB" id="A0A0T5ZXZ6"/>
<dbReference type="Proteomes" id="UP000051297">
    <property type="component" value="Unassembled WGS sequence"/>
</dbReference>
<organism evidence="2 3">
    <name type="scientific">candidate division WWE3 bacterium CSP1-7</name>
    <dbReference type="NCBI Taxonomy" id="1576480"/>
    <lineage>
        <taxon>Bacteria</taxon>
        <taxon>Katanobacteria</taxon>
    </lineage>
</organism>
<dbReference type="STRING" id="1576480.XU08_C0001G0045"/>
<evidence type="ECO:0000313" key="3">
    <source>
        <dbReference type="Proteomes" id="UP000051297"/>
    </source>
</evidence>
<gene>
    <name evidence="2" type="ORF">XU08_C0001G0045</name>
</gene>
<sequence length="38" mass="4105">MKDFADAINDMINDFAKSCSFVLVVLVLGGIFALTLVL</sequence>
<comment type="caution">
    <text evidence="2">The sequence shown here is derived from an EMBL/GenBank/DDBJ whole genome shotgun (WGS) entry which is preliminary data.</text>
</comment>
<keyword evidence="1" id="KW-1133">Transmembrane helix</keyword>
<keyword evidence="1" id="KW-0812">Transmembrane</keyword>
<protein>
    <submittedName>
        <fullName evidence="2">Uncharacterized protein</fullName>
    </submittedName>
</protein>
<proteinExistence type="predicted"/>
<reference evidence="2 3" key="1">
    <citation type="submission" date="2015-05" db="EMBL/GenBank/DDBJ databases">
        <title>Critical biogeochemical functions in the subsurface are associated with bacteria from new phyla and little studied lineages.</title>
        <authorList>
            <person name="Hug L.A."/>
            <person name="Thomas B.C."/>
            <person name="Sharon I."/>
            <person name="Brown C.T."/>
            <person name="Sharma R."/>
            <person name="Hettich R.L."/>
            <person name="Wilkins M.J."/>
            <person name="Williams K.H."/>
            <person name="Singh A."/>
            <person name="Banfield J.F."/>
        </authorList>
    </citation>
    <scope>NUCLEOTIDE SEQUENCE [LARGE SCALE GENOMIC DNA]</scope>
    <source>
        <strain evidence="2">CSP1-7</strain>
    </source>
</reference>
<accession>A0A0T5ZXZ6</accession>
<feature type="transmembrane region" description="Helical" evidence="1">
    <location>
        <begin position="20"/>
        <end position="37"/>
    </location>
</feature>
<evidence type="ECO:0000313" key="2">
    <source>
        <dbReference type="EMBL" id="KRT67639.1"/>
    </source>
</evidence>
<dbReference type="EMBL" id="LDXK01000001">
    <property type="protein sequence ID" value="KRT67639.1"/>
    <property type="molecule type" value="Genomic_DNA"/>
</dbReference>
<evidence type="ECO:0000256" key="1">
    <source>
        <dbReference type="SAM" id="Phobius"/>
    </source>
</evidence>
<keyword evidence="1" id="KW-0472">Membrane</keyword>
<name>A0A0T5ZXZ6_UNCKA</name>